<comment type="caution">
    <text evidence="1">The sequence shown here is derived from an EMBL/GenBank/DDBJ whole genome shotgun (WGS) entry which is preliminary data.</text>
</comment>
<accession>A0ACC2IFY0</accession>
<sequence>MKSQPRRTTRSSTQAQTAKSQKNNQTSTKSVTAESTARVKKPRAKARNESQKAFVSKAKATAKAKPEQPNEAKKKEAESDAHSSLPSNITTLAIEDDRVKTPITCHEYAPSTATTPPGGNQPPLVFTHGAGGTLSAPAVVHFCTGFSSTSATPLLAFQGSMNLGARVKGFHACHAHVTRTTEAHSKQVLVFGGRSMGARAAVVAATQIASEKTDVEARLILVSYPLQGPKDVRDQILLDLPERSEVLFVVGDRDTMCPIELLEQVRRKMKAASRLVIVRGADHGMNVKPASKTREVGEETGRVAARWLCGEIENGSEALYVGDEG</sequence>
<organism evidence="1 2">
    <name type="scientific">Boeremia exigua</name>
    <dbReference type="NCBI Taxonomy" id="749465"/>
    <lineage>
        <taxon>Eukaryota</taxon>
        <taxon>Fungi</taxon>
        <taxon>Dikarya</taxon>
        <taxon>Ascomycota</taxon>
        <taxon>Pezizomycotina</taxon>
        <taxon>Dothideomycetes</taxon>
        <taxon>Pleosporomycetidae</taxon>
        <taxon>Pleosporales</taxon>
        <taxon>Pleosporineae</taxon>
        <taxon>Didymellaceae</taxon>
        <taxon>Boeremia</taxon>
    </lineage>
</organism>
<proteinExistence type="predicted"/>
<protein>
    <submittedName>
        <fullName evidence="1">Uncharacterized protein</fullName>
    </submittedName>
</protein>
<evidence type="ECO:0000313" key="1">
    <source>
        <dbReference type="EMBL" id="KAJ8114055.1"/>
    </source>
</evidence>
<evidence type="ECO:0000313" key="2">
    <source>
        <dbReference type="Proteomes" id="UP001153331"/>
    </source>
</evidence>
<reference evidence="1" key="1">
    <citation type="submission" date="2022-11" db="EMBL/GenBank/DDBJ databases">
        <title>Genome Sequence of Boeremia exigua.</title>
        <authorList>
            <person name="Buettner E."/>
        </authorList>
    </citation>
    <scope>NUCLEOTIDE SEQUENCE</scope>
    <source>
        <strain evidence="1">CU02</strain>
    </source>
</reference>
<dbReference type="Proteomes" id="UP001153331">
    <property type="component" value="Unassembled WGS sequence"/>
</dbReference>
<keyword evidence="2" id="KW-1185">Reference proteome</keyword>
<gene>
    <name evidence="1" type="ORF">OPT61_g3973</name>
</gene>
<dbReference type="EMBL" id="JAPHNI010000215">
    <property type="protein sequence ID" value="KAJ8114055.1"/>
    <property type="molecule type" value="Genomic_DNA"/>
</dbReference>
<name>A0ACC2IFY0_9PLEO</name>